<dbReference type="EMBL" id="VZOL01000997">
    <property type="protein sequence ID" value="KAB0645027.1"/>
    <property type="molecule type" value="Genomic_DNA"/>
</dbReference>
<reference evidence="1 2" key="1">
    <citation type="submission" date="2019-09" db="EMBL/GenBank/DDBJ databases">
        <title>Draft genome sequences of 48 bacterial type strains from the CCUG.</title>
        <authorList>
            <person name="Tunovic T."/>
            <person name="Pineiro-Iglesias B."/>
            <person name="Unosson C."/>
            <person name="Inganas E."/>
            <person name="Ohlen M."/>
            <person name="Cardew S."/>
            <person name="Jensie-Markopoulos S."/>
            <person name="Salva-Serra F."/>
            <person name="Jaen-Luchoro D."/>
            <person name="Karlsson R."/>
            <person name="Svensson-Stadler L."/>
            <person name="Chun J."/>
            <person name="Moore E."/>
        </authorList>
    </citation>
    <scope>NUCLEOTIDE SEQUENCE [LARGE SCALE GENOMIC DNA]</scope>
    <source>
        <strain evidence="1 2">CCUG 65687</strain>
    </source>
</reference>
<feature type="non-terminal residue" evidence="1">
    <location>
        <position position="162"/>
    </location>
</feature>
<name>A0A6L3N6L8_9BURK</name>
<sequence>MSPQEAARFCFVRGAARATVFLRAGAGWLPVVAAVFARFVAVARRAGVTGAATASITSATTFLADERLRAGVEAVPASALAAGFPPVARALRFGDAFVAALSRFAGVPREAVLFPSVSSAVLARFRATGAAFAGAGAGAVAPRRGFAVPGFFPAVSLFAALS</sequence>
<comment type="caution">
    <text evidence="1">The sequence shown here is derived from an EMBL/GenBank/DDBJ whole genome shotgun (WGS) entry which is preliminary data.</text>
</comment>
<organism evidence="1 2">
    <name type="scientific">Burkholderia territorii</name>
    <dbReference type="NCBI Taxonomy" id="1503055"/>
    <lineage>
        <taxon>Bacteria</taxon>
        <taxon>Pseudomonadati</taxon>
        <taxon>Pseudomonadota</taxon>
        <taxon>Betaproteobacteria</taxon>
        <taxon>Burkholderiales</taxon>
        <taxon>Burkholderiaceae</taxon>
        <taxon>Burkholderia</taxon>
        <taxon>Burkholderia cepacia complex</taxon>
    </lineage>
</organism>
<evidence type="ECO:0000313" key="2">
    <source>
        <dbReference type="Proteomes" id="UP000473571"/>
    </source>
</evidence>
<dbReference type="AlphaFoldDB" id="A0A6L3N6L8"/>
<evidence type="ECO:0000313" key="1">
    <source>
        <dbReference type="EMBL" id="KAB0645027.1"/>
    </source>
</evidence>
<proteinExistence type="predicted"/>
<gene>
    <name evidence="1" type="ORF">F7R13_32690</name>
</gene>
<protein>
    <submittedName>
        <fullName evidence="1">Uncharacterized protein</fullName>
    </submittedName>
</protein>
<dbReference type="RefSeq" id="WP_151007118.1">
    <property type="nucleotide sequence ID" value="NZ_VZOL01000997.1"/>
</dbReference>
<accession>A0A6L3N6L8</accession>
<dbReference type="Proteomes" id="UP000473571">
    <property type="component" value="Unassembled WGS sequence"/>
</dbReference>